<comment type="caution">
    <text evidence="4">The sequence shown here is derived from an EMBL/GenBank/DDBJ whole genome shotgun (WGS) entry which is preliminary data.</text>
</comment>
<gene>
    <name evidence="4" type="ORF">EV672_11179</name>
</gene>
<keyword evidence="2" id="KW-0812">Transmembrane</keyword>
<feature type="region of interest" description="Disordered" evidence="1">
    <location>
        <begin position="101"/>
        <end position="158"/>
    </location>
</feature>
<feature type="compositionally biased region" description="Polar residues" evidence="1">
    <location>
        <begin position="23"/>
        <end position="34"/>
    </location>
</feature>
<organism evidence="4 5">
    <name type="scientific">Aquabacterium commune</name>
    <dbReference type="NCBI Taxonomy" id="70586"/>
    <lineage>
        <taxon>Bacteria</taxon>
        <taxon>Pseudomonadati</taxon>
        <taxon>Pseudomonadota</taxon>
        <taxon>Betaproteobacteria</taxon>
        <taxon>Burkholderiales</taxon>
        <taxon>Aquabacterium</taxon>
    </lineage>
</organism>
<evidence type="ECO:0000256" key="1">
    <source>
        <dbReference type="SAM" id="MobiDB-lite"/>
    </source>
</evidence>
<dbReference type="AlphaFoldDB" id="A0A4R6R4H9"/>
<dbReference type="EMBL" id="SNXW01000011">
    <property type="protein sequence ID" value="TDP80743.1"/>
    <property type="molecule type" value="Genomic_DNA"/>
</dbReference>
<dbReference type="OrthoDB" id="5432325at2"/>
<feature type="region of interest" description="Disordered" evidence="1">
    <location>
        <begin position="12"/>
        <end position="39"/>
    </location>
</feature>
<dbReference type="Pfam" id="PF16537">
    <property type="entry name" value="T2SSB"/>
    <property type="match status" value="1"/>
</dbReference>
<accession>A0A4R6R4H9</accession>
<dbReference type="GO" id="GO:0015627">
    <property type="term" value="C:type II protein secretion system complex"/>
    <property type="evidence" value="ECO:0007669"/>
    <property type="project" value="InterPro"/>
</dbReference>
<dbReference type="Proteomes" id="UP000294593">
    <property type="component" value="Unassembled WGS sequence"/>
</dbReference>
<dbReference type="InterPro" id="IPR032389">
    <property type="entry name" value="GspB_C"/>
</dbReference>
<name>A0A4R6R4H9_9BURK</name>
<sequence>MSYILDALKKADAEREREGVPSLHTQHGHATNASDRGGQGPVSAAVGLQWAVGGVAAGLVLLAGVWWLRSQPEPAAASDANGAAPTVTAPVAPPAVAVAPPTSLAQPQVVPPPRLASPGDGRMAQENAASEPARRNAPSRADAGTPSRTTPSPSALHVDASLRDAPRRVVPVAELPEDVRRELPALSIGGAMHSDVPANRMLVLNGSVFHEGDQPAPGLVLEEIKLKSAVFRFKDHRYSVAY</sequence>
<keyword evidence="2" id="KW-1133">Transmembrane helix</keyword>
<proteinExistence type="predicted"/>
<feature type="domain" description="Type II secretion system protein GspB C-terminal" evidence="3">
    <location>
        <begin position="183"/>
        <end position="240"/>
    </location>
</feature>
<feature type="transmembrane region" description="Helical" evidence="2">
    <location>
        <begin position="48"/>
        <end position="68"/>
    </location>
</feature>
<protein>
    <submittedName>
        <fullName evidence="4">General secretion pathway protein B</fullName>
    </submittedName>
</protein>
<evidence type="ECO:0000313" key="5">
    <source>
        <dbReference type="Proteomes" id="UP000294593"/>
    </source>
</evidence>
<evidence type="ECO:0000259" key="3">
    <source>
        <dbReference type="Pfam" id="PF16537"/>
    </source>
</evidence>
<keyword evidence="2" id="KW-0472">Membrane</keyword>
<dbReference type="RefSeq" id="WP_133611041.1">
    <property type="nucleotide sequence ID" value="NZ_SNXW01000011.1"/>
</dbReference>
<evidence type="ECO:0000256" key="2">
    <source>
        <dbReference type="SAM" id="Phobius"/>
    </source>
</evidence>
<keyword evidence="5" id="KW-1185">Reference proteome</keyword>
<evidence type="ECO:0000313" key="4">
    <source>
        <dbReference type="EMBL" id="TDP80743.1"/>
    </source>
</evidence>
<reference evidence="4 5" key="1">
    <citation type="submission" date="2019-03" db="EMBL/GenBank/DDBJ databases">
        <title>Genomic Encyclopedia of Type Strains, Phase IV (KMG-IV): sequencing the most valuable type-strain genomes for metagenomic binning, comparative biology and taxonomic classification.</title>
        <authorList>
            <person name="Goeker M."/>
        </authorList>
    </citation>
    <scope>NUCLEOTIDE SEQUENCE [LARGE SCALE GENOMIC DNA]</scope>
    <source>
        <strain evidence="4 5">DSM 11901</strain>
    </source>
</reference>